<accession>A0A829MBL5</accession>
<protein>
    <submittedName>
        <fullName evidence="1">Putative iS sequence</fullName>
    </submittedName>
</protein>
<evidence type="ECO:0000313" key="2">
    <source>
        <dbReference type="Proteomes" id="UP000018502"/>
    </source>
</evidence>
<organism evidence="1 2">
    <name type="scientific">Mycobacteroides abscessus MAB_091912_2446</name>
    <dbReference type="NCBI Taxonomy" id="1335414"/>
    <lineage>
        <taxon>Bacteria</taxon>
        <taxon>Bacillati</taxon>
        <taxon>Actinomycetota</taxon>
        <taxon>Actinomycetes</taxon>
        <taxon>Mycobacteriales</taxon>
        <taxon>Mycobacteriaceae</taxon>
        <taxon>Mycobacteroides</taxon>
        <taxon>Mycobacteroides abscessus</taxon>
    </lineage>
</organism>
<dbReference type="EMBL" id="AYTF01000002">
    <property type="protein sequence ID" value="ESV62301.1"/>
    <property type="molecule type" value="Genomic_DNA"/>
</dbReference>
<dbReference type="Proteomes" id="UP000018502">
    <property type="component" value="Unassembled WGS sequence"/>
</dbReference>
<name>A0A829MBL5_9MYCO</name>
<gene>
    <name evidence="1" type="ORF">L833_4706</name>
</gene>
<evidence type="ECO:0000313" key="1">
    <source>
        <dbReference type="EMBL" id="ESV62301.1"/>
    </source>
</evidence>
<reference evidence="1 2" key="1">
    <citation type="journal article" date="2014" name="Emerg. Infect. Dis.">
        <title>High-level Relatedness among Mycobacterium abscessus subsp. massiliense Strains from Widely Separated Outbreaks.</title>
        <authorList>
            <person name="Tettelin H."/>
            <person name="Davidson R.M."/>
            <person name="Agrawal S."/>
            <person name="Aitken M.L."/>
            <person name="Shallom S."/>
            <person name="Hasan N.A."/>
            <person name="Strong M."/>
            <person name="Nogueira de Moura V.C."/>
            <person name="De Groote M.A."/>
            <person name="Duarte R.S."/>
            <person name="Hine E."/>
            <person name="Parankush S."/>
            <person name="Su Q."/>
            <person name="Daugherty S.C."/>
            <person name="Fraser C.M."/>
            <person name="Brown-Elliott B.A."/>
            <person name="Wallace R.J.Jr."/>
            <person name="Holland S.M."/>
            <person name="Sampaio E.P."/>
            <person name="Olivier K.N."/>
            <person name="Jackson M."/>
            <person name="Zelazny A.M."/>
        </authorList>
    </citation>
    <scope>NUCLEOTIDE SEQUENCE [LARGE SCALE GENOMIC DNA]</scope>
    <source>
        <strain evidence="1 2">MAB_091912_2446</strain>
    </source>
</reference>
<comment type="caution">
    <text evidence="1">The sequence shown here is derived from an EMBL/GenBank/DDBJ whole genome shotgun (WGS) entry which is preliminary data.</text>
</comment>
<proteinExistence type="predicted"/>
<sequence>MGADWTYRGDYIGKRAMTPAMADEALTDPERVTLVPDPTSKSGKGVRTIGYSTTAQQVLTVITLVKDGIEYGVNCWPANDRDKRIYREGGTS</sequence>
<dbReference type="AlphaFoldDB" id="A0A829MBL5"/>